<dbReference type="InterPro" id="IPR057750">
    <property type="entry name" value="TRIM2/3_C"/>
</dbReference>
<dbReference type="SUPFAM" id="SSF81296">
    <property type="entry name" value="E set domains"/>
    <property type="match status" value="1"/>
</dbReference>
<feature type="compositionally biased region" description="Basic residues" evidence="11">
    <location>
        <begin position="429"/>
        <end position="438"/>
    </location>
</feature>
<dbReference type="EMBL" id="MRZV01000038">
    <property type="protein sequence ID" value="PIK61196.1"/>
    <property type="molecule type" value="Genomic_DNA"/>
</dbReference>
<dbReference type="Proteomes" id="UP000230750">
    <property type="component" value="Unassembled WGS sequence"/>
</dbReference>
<dbReference type="Gene3D" id="2.120.10.30">
    <property type="entry name" value="TolB, C-terminal domain"/>
    <property type="match status" value="2"/>
</dbReference>
<dbReference type="InterPro" id="IPR017907">
    <property type="entry name" value="Znf_RING_CS"/>
</dbReference>
<evidence type="ECO:0000256" key="6">
    <source>
        <dbReference type="ARBA" id="ARBA00022771"/>
    </source>
</evidence>
<evidence type="ECO:0000259" key="12">
    <source>
        <dbReference type="PROSITE" id="PS50089"/>
    </source>
</evidence>
<feature type="repeat" description="Filamin" evidence="9">
    <location>
        <begin position="307"/>
        <end position="408"/>
    </location>
</feature>
<dbReference type="PROSITE" id="PS00518">
    <property type="entry name" value="ZF_RING_1"/>
    <property type="match status" value="1"/>
</dbReference>
<organism evidence="14 15">
    <name type="scientific">Stichopus japonicus</name>
    <name type="common">Sea cucumber</name>
    <dbReference type="NCBI Taxonomy" id="307972"/>
    <lineage>
        <taxon>Eukaryota</taxon>
        <taxon>Metazoa</taxon>
        <taxon>Echinodermata</taxon>
        <taxon>Eleutherozoa</taxon>
        <taxon>Echinozoa</taxon>
        <taxon>Holothuroidea</taxon>
        <taxon>Aspidochirotacea</taxon>
        <taxon>Aspidochirotida</taxon>
        <taxon>Stichopodidae</taxon>
        <taxon>Apostichopus</taxon>
    </lineage>
</organism>
<keyword evidence="7" id="KW-0862">Zinc</keyword>
<comment type="caution">
    <text evidence="14">The sequence shown here is derived from an EMBL/GenBank/DDBJ whole genome shotgun (WGS) entry which is preliminary data.</text>
</comment>
<feature type="repeat" description="NHL" evidence="10">
    <location>
        <begin position="458"/>
        <end position="501"/>
    </location>
</feature>
<dbReference type="CDD" id="cd14960">
    <property type="entry name" value="NHL_TRIM2_like"/>
    <property type="match status" value="1"/>
</dbReference>
<dbReference type="GO" id="GO:0000209">
    <property type="term" value="P:protein polyubiquitination"/>
    <property type="evidence" value="ECO:0007669"/>
    <property type="project" value="TreeGrafter"/>
</dbReference>
<name>A0A2G8LLQ9_STIJA</name>
<evidence type="ECO:0000256" key="11">
    <source>
        <dbReference type="SAM" id="MobiDB-lite"/>
    </source>
</evidence>
<dbReference type="InterPro" id="IPR013083">
    <property type="entry name" value="Znf_RING/FYVE/PHD"/>
</dbReference>
<dbReference type="Gene3D" id="3.30.160.60">
    <property type="entry name" value="Classic Zinc Finger"/>
    <property type="match status" value="1"/>
</dbReference>
<dbReference type="FunFam" id="2.120.10.30:FF:000004">
    <property type="entry name" value="Tripartite motif containing 2"/>
    <property type="match status" value="1"/>
</dbReference>
<dbReference type="InterPro" id="IPR000315">
    <property type="entry name" value="Znf_B-box"/>
</dbReference>
<comment type="similarity">
    <text evidence="1">Belongs to the TRIM/RBCC family.</text>
</comment>
<dbReference type="OrthoDB" id="342730at2759"/>
<dbReference type="SMART" id="SM00502">
    <property type="entry name" value="BBC"/>
    <property type="match status" value="1"/>
</dbReference>
<feature type="repeat" description="NHL" evidence="10">
    <location>
        <begin position="641"/>
        <end position="684"/>
    </location>
</feature>
<keyword evidence="15" id="KW-1185">Reference proteome</keyword>
<evidence type="ECO:0000256" key="5">
    <source>
        <dbReference type="ARBA" id="ARBA00022737"/>
    </source>
</evidence>
<evidence type="ECO:0000256" key="7">
    <source>
        <dbReference type="ARBA" id="ARBA00022833"/>
    </source>
</evidence>
<dbReference type="InterPro" id="IPR014756">
    <property type="entry name" value="Ig_E-set"/>
</dbReference>
<dbReference type="SUPFAM" id="SSF101898">
    <property type="entry name" value="NHL repeat"/>
    <property type="match status" value="1"/>
</dbReference>
<dbReference type="PROSITE" id="PS50119">
    <property type="entry name" value="ZF_BBOX"/>
    <property type="match status" value="1"/>
</dbReference>
<gene>
    <name evidence="14" type="ORF">BSL78_01839</name>
</gene>
<dbReference type="GO" id="GO:0008270">
    <property type="term" value="F:zinc ion binding"/>
    <property type="evidence" value="ECO:0007669"/>
    <property type="project" value="UniProtKB-KW"/>
</dbReference>
<reference evidence="14 15" key="1">
    <citation type="journal article" date="2017" name="PLoS Biol.">
        <title>The sea cucumber genome provides insights into morphological evolution and visceral regeneration.</title>
        <authorList>
            <person name="Zhang X."/>
            <person name="Sun L."/>
            <person name="Yuan J."/>
            <person name="Sun Y."/>
            <person name="Gao Y."/>
            <person name="Zhang L."/>
            <person name="Li S."/>
            <person name="Dai H."/>
            <person name="Hamel J.F."/>
            <person name="Liu C."/>
            <person name="Yu Y."/>
            <person name="Liu S."/>
            <person name="Lin W."/>
            <person name="Guo K."/>
            <person name="Jin S."/>
            <person name="Xu P."/>
            <person name="Storey K.B."/>
            <person name="Huan P."/>
            <person name="Zhang T."/>
            <person name="Zhou Y."/>
            <person name="Zhang J."/>
            <person name="Lin C."/>
            <person name="Li X."/>
            <person name="Xing L."/>
            <person name="Huo D."/>
            <person name="Sun M."/>
            <person name="Wang L."/>
            <person name="Mercier A."/>
            <person name="Li F."/>
            <person name="Yang H."/>
            <person name="Xiang J."/>
        </authorList>
    </citation>
    <scope>NUCLEOTIDE SEQUENCE [LARGE SCALE GENOMIC DNA]</scope>
    <source>
        <strain evidence="14">Shaxun</strain>
        <tissue evidence="14">Muscle</tissue>
    </source>
</reference>
<dbReference type="PROSITE" id="PS50089">
    <property type="entry name" value="ZF_RING_2"/>
    <property type="match status" value="1"/>
</dbReference>
<dbReference type="STRING" id="307972.A0A2G8LLQ9"/>
<feature type="domain" description="B box-type" evidence="13">
    <location>
        <begin position="100"/>
        <end position="141"/>
    </location>
</feature>
<dbReference type="CDD" id="cd20482">
    <property type="entry name" value="CC_brat-like"/>
    <property type="match status" value="1"/>
</dbReference>
<dbReference type="InterPro" id="IPR001841">
    <property type="entry name" value="Znf_RING"/>
</dbReference>
<dbReference type="InterPro" id="IPR001298">
    <property type="entry name" value="Filamin/ABP280_rpt"/>
</dbReference>
<feature type="repeat" description="NHL" evidence="10">
    <location>
        <begin position="505"/>
        <end position="548"/>
    </location>
</feature>
<keyword evidence="5" id="KW-0677">Repeat</keyword>
<dbReference type="InterPro" id="IPR050952">
    <property type="entry name" value="TRIM-NHL_E3_ligases"/>
</dbReference>
<dbReference type="CDD" id="cd19759">
    <property type="entry name" value="Bbox2_TRIM2-like"/>
    <property type="match status" value="1"/>
</dbReference>
<accession>A0A2G8LLQ9</accession>
<dbReference type="SMART" id="SM00336">
    <property type="entry name" value="BBOX"/>
    <property type="match status" value="1"/>
</dbReference>
<evidence type="ECO:0000313" key="15">
    <source>
        <dbReference type="Proteomes" id="UP000230750"/>
    </source>
</evidence>
<dbReference type="Pfam" id="PF00097">
    <property type="entry name" value="zf-C3HC4"/>
    <property type="match status" value="1"/>
</dbReference>
<dbReference type="GO" id="GO:0061630">
    <property type="term" value="F:ubiquitin protein ligase activity"/>
    <property type="evidence" value="ECO:0007669"/>
    <property type="project" value="TreeGrafter"/>
</dbReference>
<dbReference type="Gene3D" id="3.30.40.10">
    <property type="entry name" value="Zinc/RING finger domain, C3HC4 (zinc finger)"/>
    <property type="match status" value="1"/>
</dbReference>
<feature type="compositionally biased region" description="Low complexity" evidence="11">
    <location>
        <begin position="416"/>
        <end position="428"/>
    </location>
</feature>
<keyword evidence="6 8" id="KW-0863">Zinc-finger</keyword>
<feature type="repeat" description="NHL" evidence="10">
    <location>
        <begin position="558"/>
        <end position="590"/>
    </location>
</feature>
<dbReference type="InterPro" id="IPR003649">
    <property type="entry name" value="Bbox_C"/>
</dbReference>
<dbReference type="PROSITE" id="PS51125">
    <property type="entry name" value="NHL"/>
    <property type="match status" value="6"/>
</dbReference>
<feature type="region of interest" description="Disordered" evidence="11">
    <location>
        <begin position="414"/>
        <end position="448"/>
    </location>
</feature>
<dbReference type="InterPro" id="IPR011042">
    <property type="entry name" value="6-blade_b-propeller_TolB-like"/>
</dbReference>
<feature type="repeat" description="NHL" evidence="10">
    <location>
        <begin position="594"/>
        <end position="637"/>
    </location>
</feature>
<dbReference type="AlphaFoldDB" id="A0A2G8LLQ9"/>
<feature type="repeat" description="NHL" evidence="10">
    <location>
        <begin position="685"/>
        <end position="728"/>
    </location>
</feature>
<dbReference type="SMART" id="SM00184">
    <property type="entry name" value="RING"/>
    <property type="match status" value="1"/>
</dbReference>
<dbReference type="InterPro" id="IPR018957">
    <property type="entry name" value="Znf_C3HC4_RING-type"/>
</dbReference>
<dbReference type="InterPro" id="IPR001258">
    <property type="entry name" value="NHL_repeat"/>
</dbReference>
<evidence type="ECO:0000256" key="8">
    <source>
        <dbReference type="PROSITE-ProRule" id="PRU00024"/>
    </source>
</evidence>
<evidence type="ECO:0000256" key="9">
    <source>
        <dbReference type="PROSITE-ProRule" id="PRU00087"/>
    </source>
</evidence>
<proteinExistence type="inferred from homology"/>
<evidence type="ECO:0000256" key="10">
    <source>
        <dbReference type="PROSITE-ProRule" id="PRU00504"/>
    </source>
</evidence>
<dbReference type="GO" id="GO:0043161">
    <property type="term" value="P:proteasome-mediated ubiquitin-dependent protein catabolic process"/>
    <property type="evidence" value="ECO:0007669"/>
    <property type="project" value="TreeGrafter"/>
</dbReference>
<feature type="domain" description="RING-type" evidence="12">
    <location>
        <begin position="18"/>
        <end position="59"/>
    </location>
</feature>
<protein>
    <submittedName>
        <fullName evidence="14">Putative tripartite motif-containing protein 2 isoform X2</fullName>
    </submittedName>
</protein>
<dbReference type="SMART" id="SM00557">
    <property type="entry name" value="IG_FLMN"/>
    <property type="match status" value="1"/>
</dbReference>
<dbReference type="FunFam" id="3.30.40.10:FF:000032">
    <property type="entry name" value="Tripartite motif containing 2"/>
    <property type="match status" value="1"/>
</dbReference>
<dbReference type="SUPFAM" id="SSF57845">
    <property type="entry name" value="B-box zinc-binding domain"/>
    <property type="match status" value="1"/>
</dbReference>
<evidence type="ECO:0000313" key="14">
    <source>
        <dbReference type="EMBL" id="PIK61196.1"/>
    </source>
</evidence>
<dbReference type="InterPro" id="IPR017868">
    <property type="entry name" value="Filamin/ABP280_repeat-like"/>
</dbReference>
<evidence type="ECO:0000259" key="13">
    <source>
        <dbReference type="PROSITE" id="PS50119"/>
    </source>
</evidence>
<dbReference type="SUPFAM" id="SSF57850">
    <property type="entry name" value="RING/U-box"/>
    <property type="match status" value="1"/>
</dbReference>
<dbReference type="PANTHER" id="PTHR24104:SF57">
    <property type="entry name" value="BEE-MILK PROTEIN"/>
    <property type="match status" value="1"/>
</dbReference>
<keyword evidence="4" id="KW-0479">Metal-binding</keyword>
<keyword evidence="2" id="KW-0597">Phosphoprotein</keyword>
<dbReference type="PROSITE" id="PS50194">
    <property type="entry name" value="FILAMIN_REPEAT"/>
    <property type="match status" value="1"/>
</dbReference>
<dbReference type="Pfam" id="PF01436">
    <property type="entry name" value="NHL"/>
    <property type="match status" value="6"/>
</dbReference>
<dbReference type="Pfam" id="PF00643">
    <property type="entry name" value="zf-B_box"/>
    <property type="match status" value="1"/>
</dbReference>
<evidence type="ECO:0000256" key="4">
    <source>
        <dbReference type="ARBA" id="ARBA00022723"/>
    </source>
</evidence>
<dbReference type="Pfam" id="PF00630">
    <property type="entry name" value="Filamin"/>
    <property type="match status" value="1"/>
</dbReference>
<evidence type="ECO:0000256" key="1">
    <source>
        <dbReference type="ARBA" id="ARBA00008518"/>
    </source>
</evidence>
<evidence type="ECO:0000256" key="2">
    <source>
        <dbReference type="ARBA" id="ARBA00022553"/>
    </source>
</evidence>
<keyword evidence="3" id="KW-0808">Transferase</keyword>
<sequence>MAVPSPVIKQIDKQFLVCGICLDHYTVPKVLPCLHTFCQKCLQNYLPPESLSLSCPLCRQLSILPAEGVAGLQTNFFITNLMEVLESPECNGNDEVGRDSGDLACSSHDGEKLKYYCNDCETAVCYECTMTEHGDHQTTLLADVIEEHKEVLRKILEDVKSQIPIIKDALQRVEKISDGLSQEKASALEKITRDFESLEDQVKERKHSLLQSLEEICTGKSSVLEDQKVTLQDYLASIESNCGFTEKTLLKSNDTEILLIKKQMLTKLQELARLSVQTKPGENDFLKFGCELDVIAKCIANLGIIQSNSAVPHETIASGDGLKRSAVGIQTVVMISTKDHRGELVKSGGAPLTAKFDSADGREITTSINDNKNGTYDIIYTASKEGVYMLDIRLFNEHIKNSPFRVKVVKDEAKLSPRSPSSNVPVRSVRQRATRRPHSASGAVRTQKRSNPIEDDLVLVIGSHGRNKGEFTNPQGIACTPNGRIVVADSTNQSVQVFTNEGDIKLKFGIRGRSSGQLQRPTGVAVAANGNFAIADYDNKWVNIFSPRGKYVNKIAAGKLVGPKGIAVDKNNNLVVVDNRASTILVFTPSGKLLSKFGSRGATEQQLCGPHFVAINGDNEILVSDFHNHCIKVFDHDGQLVNTFGSRGEGNGQFNAPTGIAVDVLGNIIVADWGNSRIQIFDHNGSFLSYVNTTADPLYGPQDLAITSDGHVAVSDSGNHCVKLYKYLQ</sequence>
<dbReference type="Gene3D" id="2.60.40.10">
    <property type="entry name" value="Immunoglobulins"/>
    <property type="match status" value="1"/>
</dbReference>
<dbReference type="InterPro" id="IPR013783">
    <property type="entry name" value="Ig-like_fold"/>
</dbReference>
<evidence type="ECO:0000256" key="3">
    <source>
        <dbReference type="ARBA" id="ARBA00022679"/>
    </source>
</evidence>
<dbReference type="PANTHER" id="PTHR24104">
    <property type="entry name" value="E3 UBIQUITIN-PROTEIN LIGASE NHLRC1-RELATED"/>
    <property type="match status" value="1"/>
</dbReference>